<dbReference type="AlphaFoldDB" id="A0A834X4U6"/>
<dbReference type="EMBL" id="JAAIUW010000003">
    <property type="protein sequence ID" value="KAF7837859.1"/>
    <property type="molecule type" value="Genomic_DNA"/>
</dbReference>
<keyword evidence="2" id="KW-1185">Reference proteome</keyword>
<accession>A0A834X4U6</accession>
<dbReference type="Proteomes" id="UP000634136">
    <property type="component" value="Unassembled WGS sequence"/>
</dbReference>
<reference evidence="1" key="1">
    <citation type="submission" date="2020-09" db="EMBL/GenBank/DDBJ databases">
        <title>Genome-Enabled Discovery of Anthraquinone Biosynthesis in Senna tora.</title>
        <authorList>
            <person name="Kang S.-H."/>
            <person name="Pandey R.P."/>
            <person name="Lee C.-M."/>
            <person name="Sim J.-S."/>
            <person name="Jeong J.-T."/>
            <person name="Choi B.-S."/>
            <person name="Jung M."/>
            <person name="Ginzburg D."/>
            <person name="Zhao K."/>
            <person name="Won S.Y."/>
            <person name="Oh T.-J."/>
            <person name="Yu Y."/>
            <person name="Kim N.-H."/>
            <person name="Lee O.R."/>
            <person name="Lee T.-H."/>
            <person name="Bashyal P."/>
            <person name="Kim T.-S."/>
            <person name="Lee W.-H."/>
            <person name="Kawkins C."/>
            <person name="Kim C.-K."/>
            <person name="Kim J.S."/>
            <person name="Ahn B.O."/>
            <person name="Rhee S.Y."/>
            <person name="Sohng J.K."/>
        </authorList>
    </citation>
    <scope>NUCLEOTIDE SEQUENCE</scope>
    <source>
        <tissue evidence="1">Leaf</tissue>
    </source>
</reference>
<evidence type="ECO:0000313" key="2">
    <source>
        <dbReference type="Proteomes" id="UP000634136"/>
    </source>
</evidence>
<organism evidence="1 2">
    <name type="scientific">Senna tora</name>
    <dbReference type="NCBI Taxonomy" id="362788"/>
    <lineage>
        <taxon>Eukaryota</taxon>
        <taxon>Viridiplantae</taxon>
        <taxon>Streptophyta</taxon>
        <taxon>Embryophyta</taxon>
        <taxon>Tracheophyta</taxon>
        <taxon>Spermatophyta</taxon>
        <taxon>Magnoliopsida</taxon>
        <taxon>eudicotyledons</taxon>
        <taxon>Gunneridae</taxon>
        <taxon>Pentapetalae</taxon>
        <taxon>rosids</taxon>
        <taxon>fabids</taxon>
        <taxon>Fabales</taxon>
        <taxon>Fabaceae</taxon>
        <taxon>Caesalpinioideae</taxon>
        <taxon>Cassia clade</taxon>
        <taxon>Senna</taxon>
    </lineage>
</organism>
<protein>
    <submittedName>
        <fullName evidence="1">Uncharacterized protein</fullName>
    </submittedName>
</protein>
<evidence type="ECO:0000313" key="1">
    <source>
        <dbReference type="EMBL" id="KAF7837859.1"/>
    </source>
</evidence>
<name>A0A834X4U6_9FABA</name>
<comment type="caution">
    <text evidence="1">The sequence shown here is derived from an EMBL/GenBank/DDBJ whole genome shotgun (WGS) entry which is preliminary data.</text>
</comment>
<proteinExistence type="predicted"/>
<gene>
    <name evidence="1" type="ORF">G2W53_006341</name>
</gene>
<sequence length="23" mass="2681">MADEVRNSVWVQTQWSILNYAAV</sequence>